<evidence type="ECO:0000313" key="3">
    <source>
        <dbReference type="Proteomes" id="UP000184073"/>
    </source>
</evidence>
<evidence type="ECO:0000313" key="2">
    <source>
        <dbReference type="EMBL" id="OJJ02693.1"/>
    </source>
</evidence>
<name>A0A1L9PMH9_ASPVE</name>
<protein>
    <submittedName>
        <fullName evidence="2">Uncharacterized protein</fullName>
    </submittedName>
</protein>
<feature type="region of interest" description="Disordered" evidence="1">
    <location>
        <begin position="1"/>
        <end position="21"/>
    </location>
</feature>
<evidence type="ECO:0000256" key="1">
    <source>
        <dbReference type="SAM" id="MobiDB-lite"/>
    </source>
</evidence>
<dbReference type="Proteomes" id="UP000184073">
    <property type="component" value="Unassembled WGS sequence"/>
</dbReference>
<dbReference type="OrthoDB" id="4489836at2759"/>
<reference evidence="3" key="1">
    <citation type="journal article" date="2017" name="Genome Biol.">
        <title>Comparative genomics reveals high biological diversity and specific adaptations in the industrially and medically important fungal genus Aspergillus.</title>
        <authorList>
            <person name="de Vries R.P."/>
            <person name="Riley R."/>
            <person name="Wiebenga A."/>
            <person name="Aguilar-Osorio G."/>
            <person name="Amillis S."/>
            <person name="Uchima C.A."/>
            <person name="Anderluh G."/>
            <person name="Asadollahi M."/>
            <person name="Askin M."/>
            <person name="Barry K."/>
            <person name="Battaglia E."/>
            <person name="Bayram O."/>
            <person name="Benocci T."/>
            <person name="Braus-Stromeyer S.A."/>
            <person name="Caldana C."/>
            <person name="Canovas D."/>
            <person name="Cerqueira G.C."/>
            <person name="Chen F."/>
            <person name="Chen W."/>
            <person name="Choi C."/>
            <person name="Clum A."/>
            <person name="Dos Santos R.A."/>
            <person name="Damasio A.R."/>
            <person name="Diallinas G."/>
            <person name="Emri T."/>
            <person name="Fekete E."/>
            <person name="Flipphi M."/>
            <person name="Freyberg S."/>
            <person name="Gallo A."/>
            <person name="Gournas C."/>
            <person name="Habgood R."/>
            <person name="Hainaut M."/>
            <person name="Harispe M.L."/>
            <person name="Henrissat B."/>
            <person name="Hilden K.S."/>
            <person name="Hope R."/>
            <person name="Hossain A."/>
            <person name="Karabika E."/>
            <person name="Karaffa L."/>
            <person name="Karanyi Z."/>
            <person name="Krasevec N."/>
            <person name="Kuo A."/>
            <person name="Kusch H."/>
            <person name="LaButti K."/>
            <person name="Lagendijk E.L."/>
            <person name="Lapidus A."/>
            <person name="Levasseur A."/>
            <person name="Lindquist E."/>
            <person name="Lipzen A."/>
            <person name="Logrieco A.F."/>
            <person name="MacCabe A."/>
            <person name="Maekelae M.R."/>
            <person name="Malavazi I."/>
            <person name="Melin P."/>
            <person name="Meyer V."/>
            <person name="Mielnichuk N."/>
            <person name="Miskei M."/>
            <person name="Molnar A.P."/>
            <person name="Mule G."/>
            <person name="Ngan C.Y."/>
            <person name="Orejas M."/>
            <person name="Orosz E."/>
            <person name="Ouedraogo J.P."/>
            <person name="Overkamp K.M."/>
            <person name="Park H.-S."/>
            <person name="Perrone G."/>
            <person name="Piumi F."/>
            <person name="Punt P.J."/>
            <person name="Ram A.F."/>
            <person name="Ramon A."/>
            <person name="Rauscher S."/>
            <person name="Record E."/>
            <person name="Riano-Pachon D.M."/>
            <person name="Robert V."/>
            <person name="Roehrig J."/>
            <person name="Ruller R."/>
            <person name="Salamov A."/>
            <person name="Salih N.S."/>
            <person name="Samson R.A."/>
            <person name="Sandor E."/>
            <person name="Sanguinetti M."/>
            <person name="Schuetze T."/>
            <person name="Sepcic K."/>
            <person name="Shelest E."/>
            <person name="Sherlock G."/>
            <person name="Sophianopoulou V."/>
            <person name="Squina F.M."/>
            <person name="Sun H."/>
            <person name="Susca A."/>
            <person name="Todd R.B."/>
            <person name="Tsang A."/>
            <person name="Unkles S.E."/>
            <person name="van de Wiele N."/>
            <person name="van Rossen-Uffink D."/>
            <person name="Oliveira J.V."/>
            <person name="Vesth T.C."/>
            <person name="Visser J."/>
            <person name="Yu J.-H."/>
            <person name="Zhou M."/>
            <person name="Andersen M.R."/>
            <person name="Archer D.B."/>
            <person name="Baker S.E."/>
            <person name="Benoit I."/>
            <person name="Brakhage A.A."/>
            <person name="Braus G.H."/>
            <person name="Fischer R."/>
            <person name="Frisvad J.C."/>
            <person name="Goldman G.H."/>
            <person name="Houbraken J."/>
            <person name="Oakley B."/>
            <person name="Pocsi I."/>
            <person name="Scazzocchio C."/>
            <person name="Seiboth B."/>
            <person name="vanKuyk P.A."/>
            <person name="Wortman J."/>
            <person name="Dyer P.S."/>
            <person name="Grigoriev I.V."/>
        </authorList>
    </citation>
    <scope>NUCLEOTIDE SEQUENCE [LARGE SCALE GENOMIC DNA]</scope>
    <source>
        <strain evidence="3">CBS 583.65</strain>
    </source>
</reference>
<dbReference type="GeneID" id="63733951"/>
<keyword evidence="3" id="KW-1185">Reference proteome</keyword>
<proteinExistence type="predicted"/>
<organism evidence="2 3">
    <name type="scientific">Aspergillus versicolor CBS 583.65</name>
    <dbReference type="NCBI Taxonomy" id="1036611"/>
    <lineage>
        <taxon>Eukaryota</taxon>
        <taxon>Fungi</taxon>
        <taxon>Dikarya</taxon>
        <taxon>Ascomycota</taxon>
        <taxon>Pezizomycotina</taxon>
        <taxon>Eurotiomycetes</taxon>
        <taxon>Eurotiomycetidae</taxon>
        <taxon>Eurotiales</taxon>
        <taxon>Aspergillaceae</taxon>
        <taxon>Aspergillus</taxon>
        <taxon>Aspergillus subgen. Nidulantes</taxon>
    </lineage>
</organism>
<dbReference type="RefSeq" id="XP_040668455.1">
    <property type="nucleotide sequence ID" value="XM_040818440.1"/>
</dbReference>
<sequence length="157" mass="17467">MTNPELQVTPAAPQAPQNTPDKTIQDLVDLLDAAYKTYRESLPRPRTPGLILPLTRQTQTNAPQYHALTPATQSQTQTAPGTQFSQALVNINIMDDQPDMEIWDQWVARAVSNNEIRLTTMFKPASAGSLLLVAMPYAVWMMMPEGDANFTLIHLFS</sequence>
<dbReference type="AlphaFoldDB" id="A0A1L9PMH9"/>
<gene>
    <name evidence="2" type="ORF">ASPVEDRAFT_888793</name>
</gene>
<dbReference type="VEuPathDB" id="FungiDB:ASPVEDRAFT_888793"/>
<dbReference type="EMBL" id="KV878129">
    <property type="protein sequence ID" value="OJJ02693.1"/>
    <property type="molecule type" value="Genomic_DNA"/>
</dbReference>
<accession>A0A1L9PMH9</accession>